<protein>
    <submittedName>
        <fullName evidence="2">Uncharacterized protein</fullName>
    </submittedName>
</protein>
<dbReference type="VEuPathDB" id="FungiDB:PSHT_01484"/>
<evidence type="ECO:0000256" key="1">
    <source>
        <dbReference type="SAM" id="MobiDB-lite"/>
    </source>
</evidence>
<comment type="caution">
    <text evidence="2">The sequence shown here is derived from an EMBL/GenBank/DDBJ whole genome shotgun (WGS) entry which is preliminary data.</text>
</comment>
<evidence type="ECO:0000313" key="3">
    <source>
        <dbReference type="Proteomes" id="UP000239156"/>
    </source>
</evidence>
<keyword evidence="3" id="KW-1185">Reference proteome</keyword>
<reference evidence="2" key="1">
    <citation type="submission" date="2017-12" db="EMBL/GenBank/DDBJ databases">
        <title>Gene loss provides genomic basis for host adaptation in cereal stripe rust fungi.</title>
        <authorList>
            <person name="Xia C."/>
        </authorList>
    </citation>
    <scope>NUCLEOTIDE SEQUENCE [LARGE SCALE GENOMIC DNA]</scope>
    <source>
        <strain evidence="2">93-210</strain>
    </source>
</reference>
<dbReference type="VEuPathDB" id="FungiDB:PSTT_14880"/>
<dbReference type="AlphaFoldDB" id="A0A2S4UKE2"/>
<proteinExistence type="predicted"/>
<gene>
    <name evidence="2" type="ORF">PSTT_14880</name>
</gene>
<sequence length="108" mass="12048">MYLASGCKWVGSTRDPTGWGLGSGSLRPKKPRANPASNRVRVRAAFSVLGSTRQPNDYDCRGWNWEIQKLNKIEKADKTRKIIGSGAKVLKEHLSLSKEALVDIHIWS</sequence>
<organism evidence="2 3">
    <name type="scientific">Puccinia striiformis</name>
    <dbReference type="NCBI Taxonomy" id="27350"/>
    <lineage>
        <taxon>Eukaryota</taxon>
        <taxon>Fungi</taxon>
        <taxon>Dikarya</taxon>
        <taxon>Basidiomycota</taxon>
        <taxon>Pucciniomycotina</taxon>
        <taxon>Pucciniomycetes</taxon>
        <taxon>Pucciniales</taxon>
        <taxon>Pucciniaceae</taxon>
        <taxon>Puccinia</taxon>
    </lineage>
</organism>
<name>A0A2S4UKE2_9BASI</name>
<dbReference type="Proteomes" id="UP000239156">
    <property type="component" value="Unassembled WGS sequence"/>
</dbReference>
<feature type="region of interest" description="Disordered" evidence="1">
    <location>
        <begin position="12"/>
        <end position="37"/>
    </location>
</feature>
<dbReference type="EMBL" id="PKSL01000250">
    <property type="protein sequence ID" value="POV97740.1"/>
    <property type="molecule type" value="Genomic_DNA"/>
</dbReference>
<accession>A0A2S4UKE2</accession>
<evidence type="ECO:0000313" key="2">
    <source>
        <dbReference type="EMBL" id="POV97740.1"/>
    </source>
</evidence>